<protein>
    <submittedName>
        <fullName evidence="1">Uncharacterized protein</fullName>
    </submittedName>
</protein>
<accession>X6N5X6</accession>
<evidence type="ECO:0000313" key="1">
    <source>
        <dbReference type="EMBL" id="ETO21333.1"/>
    </source>
</evidence>
<reference evidence="1 2" key="1">
    <citation type="journal article" date="2013" name="Curr. Biol.">
        <title>The Genome of the Foraminiferan Reticulomyxa filosa.</title>
        <authorList>
            <person name="Glockner G."/>
            <person name="Hulsmann N."/>
            <person name="Schleicher M."/>
            <person name="Noegel A.A."/>
            <person name="Eichinger L."/>
            <person name="Gallinger C."/>
            <person name="Pawlowski J."/>
            <person name="Sierra R."/>
            <person name="Euteneuer U."/>
            <person name="Pillet L."/>
            <person name="Moustafa A."/>
            <person name="Platzer M."/>
            <person name="Groth M."/>
            <person name="Szafranski K."/>
            <person name="Schliwa M."/>
        </authorList>
    </citation>
    <scope>NUCLEOTIDE SEQUENCE [LARGE SCALE GENOMIC DNA]</scope>
</reference>
<dbReference type="AlphaFoldDB" id="X6N5X6"/>
<dbReference type="EMBL" id="ASPP01011732">
    <property type="protein sequence ID" value="ETO21333.1"/>
    <property type="molecule type" value="Genomic_DNA"/>
</dbReference>
<name>X6N5X6_RETFI</name>
<dbReference type="Proteomes" id="UP000023152">
    <property type="component" value="Unassembled WGS sequence"/>
</dbReference>
<gene>
    <name evidence="1" type="ORF">RFI_15873</name>
</gene>
<proteinExistence type="predicted"/>
<evidence type="ECO:0000313" key="2">
    <source>
        <dbReference type="Proteomes" id="UP000023152"/>
    </source>
</evidence>
<comment type="caution">
    <text evidence="1">The sequence shown here is derived from an EMBL/GenBank/DDBJ whole genome shotgun (WGS) entry which is preliminary data.</text>
</comment>
<sequence length="197" mass="23250">MKKLAVHVVQMEPRITSTIKLNVGSEKNQARKDLGEISNEMDDHLELAISPVINLLIKEWGHVYRNVHALCHNVLESLQFEMDIALNPTSVEDEFRINRRYFIRFLYKAFPPDLHPGPEKRNQQVLKTLVNDVAFKYGDILYLVFLCSFKRIPASRFADICCQRFIKNIQSFKYDFMKQYLRYHEGLFVYYITTTSH</sequence>
<keyword evidence="2" id="KW-1185">Reference proteome</keyword>
<organism evidence="1 2">
    <name type="scientific">Reticulomyxa filosa</name>
    <dbReference type="NCBI Taxonomy" id="46433"/>
    <lineage>
        <taxon>Eukaryota</taxon>
        <taxon>Sar</taxon>
        <taxon>Rhizaria</taxon>
        <taxon>Retaria</taxon>
        <taxon>Foraminifera</taxon>
        <taxon>Monothalamids</taxon>
        <taxon>Reticulomyxidae</taxon>
        <taxon>Reticulomyxa</taxon>
    </lineage>
</organism>